<gene>
    <name evidence="1" type="ORF">G8759_07425</name>
</gene>
<protein>
    <submittedName>
        <fullName evidence="1">Uncharacterized protein</fullName>
    </submittedName>
</protein>
<sequence>MGAVTDPALLQVNIVVHRRVCYDGNSSSIKAYLKDQSGKTVANRAIQIRANGHPLRLNSGSSNYYGAFPYYELLAGSDESVRGGETYVFTIILTDGKEYEVGRIQAHPDLTTQQLALPADHSRKKPLQVNWQGVEPGNYWLSLWKRWQGETTHSQMTVSKISETKNQWGSIIEEDGSADQADYITIDVGTGSGSHLIPVSYLKGPRARFNALSLMLTSIKTIKITESFRSGSDITSEHSTFYRVNVLD</sequence>
<organism evidence="1 2">
    <name type="scientific">Spirosoma aureum</name>
    <dbReference type="NCBI Taxonomy" id="2692134"/>
    <lineage>
        <taxon>Bacteria</taxon>
        <taxon>Pseudomonadati</taxon>
        <taxon>Bacteroidota</taxon>
        <taxon>Cytophagia</taxon>
        <taxon>Cytophagales</taxon>
        <taxon>Cytophagaceae</taxon>
        <taxon>Spirosoma</taxon>
    </lineage>
</organism>
<dbReference type="AlphaFoldDB" id="A0A6G9AJH6"/>
<name>A0A6G9AJH6_9BACT</name>
<keyword evidence="2" id="KW-1185">Reference proteome</keyword>
<evidence type="ECO:0000313" key="2">
    <source>
        <dbReference type="Proteomes" id="UP000501802"/>
    </source>
</evidence>
<dbReference type="EMBL" id="CP050063">
    <property type="protein sequence ID" value="QIP12466.1"/>
    <property type="molecule type" value="Genomic_DNA"/>
</dbReference>
<evidence type="ECO:0000313" key="1">
    <source>
        <dbReference type="EMBL" id="QIP12466.1"/>
    </source>
</evidence>
<accession>A0A6G9AJH6</accession>
<dbReference type="KEGG" id="spib:G8759_07425"/>
<dbReference type="Proteomes" id="UP000501802">
    <property type="component" value="Chromosome"/>
</dbReference>
<proteinExistence type="predicted"/>
<reference evidence="1 2" key="1">
    <citation type="submission" date="2020-03" db="EMBL/GenBank/DDBJ databases">
        <authorList>
            <person name="Kim M.K."/>
        </authorList>
    </citation>
    <scope>NUCLEOTIDE SEQUENCE [LARGE SCALE GENOMIC DNA]</scope>
    <source>
        <strain evidence="1 2">BT328</strain>
    </source>
</reference>
<dbReference type="RefSeq" id="WP_167206623.1">
    <property type="nucleotide sequence ID" value="NZ_CP050063.1"/>
</dbReference>